<comment type="caution">
    <text evidence="5">The sequence shown here is derived from an EMBL/GenBank/DDBJ whole genome shotgun (WGS) entry which is preliminary data.</text>
</comment>
<name>A0A1J4NSY0_9ACTN</name>
<organism evidence="5 6">
    <name type="scientific">Streptomyces mangrovisoli</name>
    <dbReference type="NCBI Taxonomy" id="1428628"/>
    <lineage>
        <taxon>Bacteria</taxon>
        <taxon>Bacillati</taxon>
        <taxon>Actinomycetota</taxon>
        <taxon>Actinomycetes</taxon>
        <taxon>Kitasatosporales</taxon>
        <taxon>Streptomycetaceae</taxon>
        <taxon>Streptomyces</taxon>
    </lineage>
</organism>
<keyword evidence="1" id="KW-0547">Nucleotide-binding</keyword>
<dbReference type="SUPFAM" id="SSF55073">
    <property type="entry name" value="Nucleotide cyclase"/>
    <property type="match status" value="1"/>
</dbReference>
<dbReference type="Pfam" id="PF13191">
    <property type="entry name" value="AAA_16"/>
    <property type="match status" value="1"/>
</dbReference>
<proteinExistence type="predicted"/>
<evidence type="ECO:0000313" key="5">
    <source>
        <dbReference type="EMBL" id="OIJ64333.1"/>
    </source>
</evidence>
<dbReference type="OrthoDB" id="5476461at2"/>
<evidence type="ECO:0000256" key="3">
    <source>
        <dbReference type="SAM" id="MobiDB-lite"/>
    </source>
</evidence>
<feature type="compositionally biased region" description="Gly residues" evidence="3">
    <location>
        <begin position="495"/>
        <end position="508"/>
    </location>
</feature>
<dbReference type="STRING" id="1428628.WN71_029735"/>
<feature type="domain" description="Guanylate cyclase" evidence="4">
    <location>
        <begin position="8"/>
        <end position="137"/>
    </location>
</feature>
<feature type="compositionally biased region" description="Basic and acidic residues" evidence="3">
    <location>
        <begin position="481"/>
        <end position="494"/>
    </location>
</feature>
<dbReference type="InterPro" id="IPR027417">
    <property type="entry name" value="P-loop_NTPase"/>
</dbReference>
<dbReference type="EMBL" id="LAVA02000083">
    <property type="protein sequence ID" value="OIJ64333.1"/>
    <property type="molecule type" value="Genomic_DNA"/>
</dbReference>
<keyword evidence="2" id="KW-0067">ATP-binding</keyword>
<dbReference type="InterPro" id="IPR041664">
    <property type="entry name" value="AAA_16"/>
</dbReference>
<dbReference type="InterPro" id="IPR029787">
    <property type="entry name" value="Nucleotide_cyclase"/>
</dbReference>
<evidence type="ECO:0000256" key="1">
    <source>
        <dbReference type="ARBA" id="ARBA00022741"/>
    </source>
</evidence>
<evidence type="ECO:0000256" key="2">
    <source>
        <dbReference type="ARBA" id="ARBA00022840"/>
    </source>
</evidence>
<dbReference type="SUPFAM" id="SSF48452">
    <property type="entry name" value="TPR-like"/>
    <property type="match status" value="1"/>
</dbReference>
<dbReference type="Gene3D" id="3.30.70.1230">
    <property type="entry name" value="Nucleotide cyclase"/>
    <property type="match status" value="1"/>
</dbReference>
<dbReference type="Pfam" id="PF00211">
    <property type="entry name" value="Guanylate_cyc"/>
    <property type="match status" value="1"/>
</dbReference>
<feature type="region of interest" description="Disordered" evidence="3">
    <location>
        <begin position="481"/>
        <end position="540"/>
    </location>
</feature>
<feature type="compositionally biased region" description="Basic and acidic residues" evidence="3">
    <location>
        <begin position="509"/>
        <end position="525"/>
    </location>
</feature>
<evidence type="ECO:0000313" key="6">
    <source>
        <dbReference type="Proteomes" id="UP000034196"/>
    </source>
</evidence>
<dbReference type="GO" id="GO:0035556">
    <property type="term" value="P:intracellular signal transduction"/>
    <property type="evidence" value="ECO:0007669"/>
    <property type="project" value="InterPro"/>
</dbReference>
<accession>A0A1J4NSY0</accession>
<gene>
    <name evidence="5" type="ORF">WN71_029735</name>
</gene>
<sequence length="1051" mass="108108">MQQRKVITALFCDLVGSTELSGALEAETLRSVVLRYFEAMRAAIESHGGTVEKFIGDAVMAVFGVPRVHEDDAHRAAAAALEMLAALARLNTELEQDFGSTLAVRIGVNSGEAVTSSDLVDGTVASGEVVNVAARLEQAAPAGHILIGPATRTLLGAAAVVENVGALSLKGKRDPVDAFRLLGLAAGHDPRAAAPPVTPFVGRTREYDRLTAAWAASAADGAPRLIRLTGEAGIGKTRLLREWIADRTARGLLVGAGRCHSFRDEASLTPLADAVGSVLNSAPTRVPDAAAYEVLRGGLLADGTPSPSAEATWAAVAAVLGGLAATRPIALVLDELQWARPQLLDGLAGLTEALSGAPVLLVCSQRPDADARPVAGSASDEIRLGPLSGPDSLRLAVALATRGPGDDVLRAVVRRAEGNPLHLAQLLTMVEDGADPGDLPVTVTAVLAARIDVLPAGERAVLDAGAVIGRRFGVADVRRLLDGDSRDGDSRDGGPGDGGLGDGGLGDGGPRDAALRDNALRDPGLRDGSPGTPRVCARPGTTLHDLVRRGLLEPVPGDPGGHQFSSGLLRDVTYQALSKQQRADWHERLAVGADAGAALAAHHLELAYRHRRDLGQRGPRVDGLRGRAAEALTGAGRHALARADLSWSADLHARALAHCAPDETRWRYAAQGLGETWLALGRSEEGGTLLRQVRDTAAAAGDRLAHAHARLQLASLGPDASTGSAAEAARAGLRVFREFGDRLGLARAHVRLAQEQQFAGRHRAADDLLAVALEHAVAAGAAPERAMALGALGISLWHGPTPAATATERCRALLARHGPGNPAVAVTLNYPLANLLALAGREAEARACLAAAERCAAGLGYAEVAAFAPLFTAGVEVLTGSPGEAERLLRQAVDTFRAVGGPVPLAAARRDLARVLIAGGRHPGAVLETDADTGLPPADQADDLGVRALAAALAGAADTALPRARRAVAVADSTDSPIGRATARLDLAHVLLRAGQPLPARHFADQAGHLFEAKGHVVGQVSARRLAAQAAGAAAEDRAAPGRAAVKGGGQ</sequence>
<dbReference type="SUPFAM" id="SSF52540">
    <property type="entry name" value="P-loop containing nucleoside triphosphate hydrolases"/>
    <property type="match status" value="1"/>
</dbReference>
<keyword evidence="6" id="KW-1185">Reference proteome</keyword>
<dbReference type="SMART" id="SM00044">
    <property type="entry name" value="CYCc"/>
    <property type="match status" value="1"/>
</dbReference>
<dbReference type="CDD" id="cd07302">
    <property type="entry name" value="CHD"/>
    <property type="match status" value="1"/>
</dbReference>
<dbReference type="Gene3D" id="1.25.40.10">
    <property type="entry name" value="Tetratricopeptide repeat domain"/>
    <property type="match status" value="1"/>
</dbReference>
<dbReference type="InterPro" id="IPR011990">
    <property type="entry name" value="TPR-like_helical_dom_sf"/>
</dbReference>
<dbReference type="InterPro" id="IPR001054">
    <property type="entry name" value="A/G_cyclase"/>
</dbReference>
<dbReference type="GO" id="GO:0005737">
    <property type="term" value="C:cytoplasm"/>
    <property type="evidence" value="ECO:0007669"/>
    <property type="project" value="TreeGrafter"/>
</dbReference>
<dbReference type="PANTHER" id="PTHR16305">
    <property type="entry name" value="TESTICULAR SOLUBLE ADENYLYL CYCLASE"/>
    <property type="match status" value="1"/>
</dbReference>
<dbReference type="PANTHER" id="PTHR16305:SF28">
    <property type="entry name" value="GUANYLATE CYCLASE DOMAIN-CONTAINING PROTEIN"/>
    <property type="match status" value="1"/>
</dbReference>
<dbReference type="GO" id="GO:0005524">
    <property type="term" value="F:ATP binding"/>
    <property type="evidence" value="ECO:0007669"/>
    <property type="project" value="UniProtKB-KW"/>
</dbReference>
<dbReference type="GO" id="GO:0009190">
    <property type="term" value="P:cyclic nucleotide biosynthetic process"/>
    <property type="evidence" value="ECO:0007669"/>
    <property type="project" value="InterPro"/>
</dbReference>
<dbReference type="GO" id="GO:0004016">
    <property type="term" value="F:adenylate cyclase activity"/>
    <property type="evidence" value="ECO:0007669"/>
    <property type="project" value="TreeGrafter"/>
</dbReference>
<dbReference type="Proteomes" id="UP000034196">
    <property type="component" value="Unassembled WGS sequence"/>
</dbReference>
<dbReference type="AlphaFoldDB" id="A0A1J4NSY0"/>
<dbReference type="RefSeq" id="WP_052743158.1">
    <property type="nucleotide sequence ID" value="NZ_LAVA02000083.1"/>
</dbReference>
<protein>
    <recommendedName>
        <fullName evidence="4">Guanylate cyclase domain-containing protein</fullName>
    </recommendedName>
</protein>
<evidence type="ECO:0000259" key="4">
    <source>
        <dbReference type="PROSITE" id="PS50125"/>
    </source>
</evidence>
<dbReference type="Gene3D" id="3.40.50.300">
    <property type="entry name" value="P-loop containing nucleotide triphosphate hydrolases"/>
    <property type="match status" value="1"/>
</dbReference>
<dbReference type="PROSITE" id="PS50125">
    <property type="entry name" value="GUANYLATE_CYCLASE_2"/>
    <property type="match status" value="1"/>
</dbReference>
<reference evidence="5" key="1">
    <citation type="submission" date="2016-10" db="EMBL/GenBank/DDBJ databases">
        <title>Genome sequence of Streptomyces mangrovisoli MUSC 149.</title>
        <authorList>
            <person name="Lee L.-H."/>
            <person name="Ser H.-L."/>
        </authorList>
    </citation>
    <scope>NUCLEOTIDE SEQUENCE [LARGE SCALE GENOMIC DNA]</scope>
    <source>
        <strain evidence="5">MUSC 149</strain>
    </source>
</reference>